<dbReference type="Proteomes" id="UP000634206">
    <property type="component" value="Unassembled WGS sequence"/>
</dbReference>
<sequence>MSSTSDLPFLIRLLDDRDPAVRPVIREQFSEFGGDISHDLAALGIQVPNGGKKRLVRLLEPGRRETLRDEWLVPSGGFSALEDDWEGFESSLRQLSDFLHDGITLRPSLTDSLDMLADEIRAELVAPTADELRIWLFANGRFSGVKSKTAAETHFDLCRVMESHQGNPISLGLLFMLVGHRLGAEVDGCNYPGHFLTRIEEDGVLYLVDCFHRGRRFEAETLLEKYPELSLKAREAVSSPGHLGLILLRYLTEIHKTLSGSGRHEDAGLFKALIETLKA</sequence>
<comment type="caution">
    <text evidence="3">The sequence shown here is derived from an EMBL/GenBank/DDBJ whole genome shotgun (WGS) entry which is preliminary data.</text>
</comment>
<gene>
    <name evidence="3" type="ORF">JIN83_03040</name>
</gene>
<evidence type="ECO:0000256" key="1">
    <source>
        <dbReference type="ARBA" id="ARBA00007100"/>
    </source>
</evidence>
<dbReference type="EMBL" id="JAENIG010000001">
    <property type="protein sequence ID" value="MBK1853922.1"/>
    <property type="molecule type" value="Genomic_DNA"/>
</dbReference>
<comment type="similarity">
    <text evidence="1">Belongs to the UPF0162 family.</text>
</comment>
<dbReference type="Pfam" id="PF13369">
    <property type="entry name" value="Transglut_core2"/>
    <property type="match status" value="1"/>
</dbReference>
<evidence type="ECO:0000313" key="4">
    <source>
        <dbReference type="Proteomes" id="UP000634206"/>
    </source>
</evidence>
<dbReference type="RefSeq" id="WP_309488525.1">
    <property type="nucleotide sequence ID" value="NZ_JAENIG010000001.1"/>
</dbReference>
<proteinExistence type="inferred from homology"/>
<protein>
    <recommendedName>
        <fullName evidence="2">Protein SirB1 N-terminal domain-containing protein</fullName>
    </recommendedName>
</protein>
<accession>A0AAE2SBF0</accession>
<evidence type="ECO:0000313" key="3">
    <source>
        <dbReference type="EMBL" id="MBK1853922.1"/>
    </source>
</evidence>
<name>A0AAE2SBF0_9BACT</name>
<reference evidence="3" key="1">
    <citation type="submission" date="2021-01" db="EMBL/GenBank/DDBJ databases">
        <title>Modified the classification status of verrucomicrobia.</title>
        <authorList>
            <person name="Feng X."/>
        </authorList>
    </citation>
    <scope>NUCLEOTIDE SEQUENCE</scope>
    <source>
        <strain evidence="3">5K15</strain>
    </source>
</reference>
<dbReference type="AlphaFoldDB" id="A0AAE2SBF0"/>
<keyword evidence="4" id="KW-1185">Reference proteome</keyword>
<feature type="domain" description="Protein SirB1 N-terminal" evidence="2">
    <location>
        <begin position="111"/>
        <end position="226"/>
    </location>
</feature>
<organism evidence="3 4">
    <name type="scientific">Oceaniferula flava</name>
    <dbReference type="NCBI Taxonomy" id="2800421"/>
    <lineage>
        <taxon>Bacteria</taxon>
        <taxon>Pseudomonadati</taxon>
        <taxon>Verrucomicrobiota</taxon>
        <taxon>Verrucomicrobiia</taxon>
        <taxon>Verrucomicrobiales</taxon>
        <taxon>Verrucomicrobiaceae</taxon>
        <taxon>Oceaniferula</taxon>
    </lineage>
</organism>
<evidence type="ECO:0000259" key="2">
    <source>
        <dbReference type="Pfam" id="PF13369"/>
    </source>
</evidence>
<dbReference type="InterPro" id="IPR032698">
    <property type="entry name" value="SirB1_N"/>
</dbReference>